<organism evidence="2 3">
    <name type="scientific">Penicillium desertorum</name>
    <dbReference type="NCBI Taxonomy" id="1303715"/>
    <lineage>
        <taxon>Eukaryota</taxon>
        <taxon>Fungi</taxon>
        <taxon>Dikarya</taxon>
        <taxon>Ascomycota</taxon>
        <taxon>Pezizomycotina</taxon>
        <taxon>Eurotiomycetes</taxon>
        <taxon>Eurotiomycetidae</taxon>
        <taxon>Eurotiales</taxon>
        <taxon>Aspergillaceae</taxon>
        <taxon>Penicillium</taxon>
    </lineage>
</organism>
<keyword evidence="3" id="KW-1185">Reference proteome</keyword>
<protein>
    <submittedName>
        <fullName evidence="2">Uncharacterized protein</fullName>
    </submittedName>
</protein>
<feature type="signal peptide" evidence="1">
    <location>
        <begin position="1"/>
        <end position="22"/>
    </location>
</feature>
<sequence length="164" mass="18061">MRSAIIVNLLGAAAVIAPSASTQTIETPIEVKHAKIPRYPKPSAEVFQKLSSPLKIETWDGLNCQGAGAGFTVFNDSVLTLNISNFFVSRSFQLSRTLEGQEQLDLSVASNYATWYPNKDQLSPNSSACTNFWRSYYAVNGSTGCHNTSPFTCHRLWNNPGLWI</sequence>
<evidence type="ECO:0000256" key="1">
    <source>
        <dbReference type="SAM" id="SignalP"/>
    </source>
</evidence>
<reference evidence="2" key="2">
    <citation type="journal article" date="2023" name="IMA Fungus">
        <title>Comparative genomic study of the Penicillium genus elucidates a diverse pangenome and 15 lateral gene transfer events.</title>
        <authorList>
            <person name="Petersen C."/>
            <person name="Sorensen T."/>
            <person name="Nielsen M.R."/>
            <person name="Sondergaard T.E."/>
            <person name="Sorensen J.L."/>
            <person name="Fitzpatrick D.A."/>
            <person name="Frisvad J.C."/>
            <person name="Nielsen K.L."/>
        </authorList>
    </citation>
    <scope>NUCLEOTIDE SEQUENCE</scope>
    <source>
        <strain evidence="2">IBT 17660</strain>
    </source>
</reference>
<dbReference type="EMBL" id="JAPWDO010000006">
    <property type="protein sequence ID" value="KAJ5465964.1"/>
    <property type="molecule type" value="Genomic_DNA"/>
</dbReference>
<reference evidence="2" key="1">
    <citation type="submission" date="2022-12" db="EMBL/GenBank/DDBJ databases">
        <authorList>
            <person name="Petersen C."/>
        </authorList>
    </citation>
    <scope>NUCLEOTIDE SEQUENCE</scope>
    <source>
        <strain evidence="2">IBT 17660</strain>
    </source>
</reference>
<dbReference type="OrthoDB" id="4359517at2759"/>
<keyword evidence="1" id="KW-0732">Signal</keyword>
<dbReference type="AlphaFoldDB" id="A0A9W9WJ37"/>
<evidence type="ECO:0000313" key="3">
    <source>
        <dbReference type="Proteomes" id="UP001147760"/>
    </source>
</evidence>
<gene>
    <name evidence="2" type="ORF">N7530_009751</name>
</gene>
<dbReference type="Proteomes" id="UP001147760">
    <property type="component" value="Unassembled WGS sequence"/>
</dbReference>
<proteinExistence type="predicted"/>
<accession>A0A9W9WJ37</accession>
<evidence type="ECO:0000313" key="2">
    <source>
        <dbReference type="EMBL" id="KAJ5465964.1"/>
    </source>
</evidence>
<feature type="chain" id="PRO_5040975011" evidence="1">
    <location>
        <begin position="23"/>
        <end position="164"/>
    </location>
</feature>
<name>A0A9W9WJ37_9EURO</name>
<comment type="caution">
    <text evidence="2">The sequence shown here is derived from an EMBL/GenBank/DDBJ whole genome shotgun (WGS) entry which is preliminary data.</text>
</comment>